<evidence type="ECO:0000313" key="2">
    <source>
        <dbReference type="EMBL" id="AXQ54547.1"/>
    </source>
</evidence>
<dbReference type="AlphaFoldDB" id="A0A385DA40"/>
<name>A0A385DA40_9ACTN</name>
<protein>
    <submittedName>
        <fullName evidence="2">Uncharacterized protein</fullName>
    </submittedName>
</protein>
<sequence>MPRKPPGRVRAGLPRPRRPYEKSPVIDGLSAGTLAELARLERTRNYLWPGAVAGAVRAWAEHVRLPRGRTWPHAGYAPCHCCPDPWESRESLDEVTRALSRRGARELRRVLAGHDHLWDPAPRPYRSEGPW</sequence>
<evidence type="ECO:0000256" key="1">
    <source>
        <dbReference type="SAM" id="MobiDB-lite"/>
    </source>
</evidence>
<organism evidence="2 3">
    <name type="scientific">Streptomyces koyangensis</name>
    <dbReference type="NCBI Taxonomy" id="188770"/>
    <lineage>
        <taxon>Bacteria</taxon>
        <taxon>Bacillati</taxon>
        <taxon>Actinomycetota</taxon>
        <taxon>Actinomycetes</taxon>
        <taxon>Kitasatosporales</taxon>
        <taxon>Streptomycetaceae</taxon>
        <taxon>Streptomyces</taxon>
        <taxon>Streptomyces aurantiacus group</taxon>
    </lineage>
</organism>
<evidence type="ECO:0000313" key="3">
    <source>
        <dbReference type="Proteomes" id="UP000259636"/>
    </source>
</evidence>
<feature type="region of interest" description="Disordered" evidence="1">
    <location>
        <begin position="1"/>
        <end position="24"/>
    </location>
</feature>
<gene>
    <name evidence="2" type="ORF">D0C37_08015</name>
</gene>
<reference evidence="2 3" key="1">
    <citation type="submission" date="2018-08" db="EMBL/GenBank/DDBJ databases">
        <authorList>
            <person name="Ferrada E.E."/>
            <person name="Latorre B.A."/>
        </authorList>
    </citation>
    <scope>NUCLEOTIDE SEQUENCE [LARGE SCALE GENOMIC DNA]</scope>
    <source>
        <strain evidence="2 3">VK-A60T</strain>
    </source>
</reference>
<accession>A0A385DA40</accession>
<dbReference type="KEGG" id="sky:D0C37_08015"/>
<dbReference type="Proteomes" id="UP000259636">
    <property type="component" value="Chromosome"/>
</dbReference>
<dbReference type="EMBL" id="CP031742">
    <property type="protein sequence ID" value="AXQ54547.1"/>
    <property type="molecule type" value="Genomic_DNA"/>
</dbReference>
<proteinExistence type="predicted"/>